<sequence>MADVLITPAKLQGNVTVPASKSMGHRAVICAGLAQGTSIVEGATLSDDINVTIQGMRAMGAVIRIDDDRLVITGAGGVNPAETSIDCGESGSTLRFLIPLALLGNQRVTFTGRGRLAERPITEYADICRQQGLGWESGGGLPVTVQGRLKSGQFNLRGDVSSQFLSGLLFALPLLPGNSTINITTPLESKGYVDLTLSALAKFGVTTSHCEYREFYIRGGQTYKPRDYTVEGDFSQAAFWLVAGTIGGEVVNCCSLSEASLQGDKVIASLINTAGGSIRFVDGVLTASPTATHGTVIDAADCPDLVPVLAVLASLSKGETRIIRAGRLRIKESDRLASTARELSKLGADIREDGDSLVIQGKPQLDGGEVDSWQDHRIAMALAIASIRCKQPVLIHGAECVKKSYPGFWQDFVSLGGMVNERSMG</sequence>
<evidence type="ECO:0000256" key="6">
    <source>
        <dbReference type="ARBA" id="ARBA00044633"/>
    </source>
</evidence>
<evidence type="ECO:0000256" key="7">
    <source>
        <dbReference type="HAMAP-Rule" id="MF_00210"/>
    </source>
</evidence>
<comment type="subcellular location">
    <subcellularLocation>
        <location evidence="7">Cytoplasm</location>
    </subcellularLocation>
</comment>
<dbReference type="InterPro" id="IPR036968">
    <property type="entry name" value="Enolpyruvate_Tfrase_sf"/>
</dbReference>
<evidence type="ECO:0000256" key="4">
    <source>
        <dbReference type="ARBA" id="ARBA00022679"/>
    </source>
</evidence>
<dbReference type="PROSITE" id="PS00885">
    <property type="entry name" value="EPSP_SYNTHASE_2"/>
    <property type="match status" value="1"/>
</dbReference>
<keyword evidence="5 7" id="KW-0057">Aromatic amino acid biosynthesis</keyword>
<gene>
    <name evidence="7" type="primary">aroA</name>
    <name evidence="9" type="ORF">AXX12_17630</name>
</gene>
<evidence type="ECO:0000256" key="5">
    <source>
        <dbReference type="ARBA" id="ARBA00023141"/>
    </source>
</evidence>
<reference evidence="9 10" key="1">
    <citation type="submission" date="2016-02" db="EMBL/GenBank/DDBJ databases">
        <title>Anaerosporomusa subterraneum gen. nov., sp. nov., a spore-forming obligate anaerobe isolated from saprolite.</title>
        <authorList>
            <person name="Choi J.K."/>
            <person name="Shah M."/>
            <person name="Yee N."/>
        </authorList>
    </citation>
    <scope>NUCLEOTIDE SEQUENCE [LARGE SCALE GENOMIC DNA]</scope>
    <source>
        <strain evidence="9 10">RU4</strain>
    </source>
</reference>
<feature type="binding site" evidence="7">
    <location>
        <position position="189"/>
    </location>
    <ligand>
        <name>3-phosphoshikimate</name>
        <dbReference type="ChEBI" id="CHEBI:145989"/>
    </ligand>
</feature>
<feature type="binding site" evidence="7">
    <location>
        <position position="331"/>
    </location>
    <ligand>
        <name>3-phosphoshikimate</name>
        <dbReference type="ChEBI" id="CHEBI:145989"/>
    </ligand>
</feature>
<feature type="binding site" evidence="7">
    <location>
        <position position="377"/>
    </location>
    <ligand>
        <name>phosphoenolpyruvate</name>
        <dbReference type="ChEBI" id="CHEBI:58702"/>
    </ligand>
</feature>
<dbReference type="UniPathway" id="UPA00053">
    <property type="reaction ID" value="UER00089"/>
</dbReference>
<feature type="binding site" evidence="7">
    <location>
        <position position="161"/>
    </location>
    <ligand>
        <name>3-phosphoshikimate</name>
        <dbReference type="ChEBI" id="CHEBI:145989"/>
    </ligand>
</feature>
<feature type="binding site" evidence="7">
    <location>
        <position position="21"/>
    </location>
    <ligand>
        <name>phosphoenolpyruvate</name>
        <dbReference type="ChEBI" id="CHEBI:58702"/>
    </ligand>
</feature>
<organism evidence="9 10">
    <name type="scientific">Anaerosporomusa subterranea</name>
    <dbReference type="NCBI Taxonomy" id="1794912"/>
    <lineage>
        <taxon>Bacteria</taxon>
        <taxon>Bacillati</taxon>
        <taxon>Bacillota</taxon>
        <taxon>Negativicutes</taxon>
        <taxon>Acetonemataceae</taxon>
        <taxon>Anaerosporomusa</taxon>
    </lineage>
</organism>
<feature type="binding site" evidence="7">
    <location>
        <position position="403"/>
    </location>
    <ligand>
        <name>phosphoenolpyruvate</name>
        <dbReference type="ChEBI" id="CHEBI:58702"/>
    </ligand>
</feature>
<accession>A0A154BVC0</accession>
<dbReference type="HAMAP" id="MF_00210">
    <property type="entry name" value="EPSP_synth"/>
    <property type="match status" value="1"/>
</dbReference>
<evidence type="ECO:0000313" key="10">
    <source>
        <dbReference type="Proteomes" id="UP000076268"/>
    </source>
</evidence>
<dbReference type="STRING" id="1794912.AXX12_17630"/>
<feature type="binding site" evidence="7">
    <location>
        <position position="22"/>
    </location>
    <ligand>
        <name>3-phosphoshikimate</name>
        <dbReference type="ChEBI" id="CHEBI:145989"/>
    </ligand>
</feature>
<evidence type="ECO:0000259" key="8">
    <source>
        <dbReference type="Pfam" id="PF00275"/>
    </source>
</evidence>
<keyword evidence="4 7" id="KW-0808">Transferase</keyword>
<dbReference type="InterPro" id="IPR013792">
    <property type="entry name" value="RNA3'P_cycl/enolpyr_Trfase_a/b"/>
</dbReference>
<evidence type="ECO:0000256" key="2">
    <source>
        <dbReference type="ARBA" id="ARBA00009948"/>
    </source>
</evidence>
<comment type="caution">
    <text evidence="9">The sequence shown here is derived from an EMBL/GenBank/DDBJ whole genome shotgun (WGS) entry which is preliminary data.</text>
</comment>
<dbReference type="CDD" id="cd01556">
    <property type="entry name" value="EPSP_synthase"/>
    <property type="match status" value="1"/>
</dbReference>
<comment type="subunit">
    <text evidence="7">Monomer.</text>
</comment>
<comment type="similarity">
    <text evidence="2 7">Belongs to the EPSP synthase family.</text>
</comment>
<dbReference type="RefSeq" id="WP_066237843.1">
    <property type="nucleotide sequence ID" value="NZ_LSGP01000006.1"/>
</dbReference>
<dbReference type="GO" id="GO:0009423">
    <property type="term" value="P:chorismate biosynthetic process"/>
    <property type="evidence" value="ECO:0007669"/>
    <property type="project" value="UniProtKB-UniRule"/>
</dbReference>
<feature type="binding site" evidence="7">
    <location>
        <position position="163"/>
    </location>
    <ligand>
        <name>phosphoenolpyruvate</name>
        <dbReference type="ChEBI" id="CHEBI:58702"/>
    </ligand>
</feature>
<comment type="catalytic activity">
    <reaction evidence="6">
        <text>3-phosphoshikimate + phosphoenolpyruvate = 5-O-(1-carboxyvinyl)-3-phosphoshikimate + phosphate</text>
        <dbReference type="Rhea" id="RHEA:21256"/>
        <dbReference type="ChEBI" id="CHEBI:43474"/>
        <dbReference type="ChEBI" id="CHEBI:57701"/>
        <dbReference type="ChEBI" id="CHEBI:58702"/>
        <dbReference type="ChEBI" id="CHEBI:145989"/>
        <dbReference type="EC" id="2.5.1.19"/>
    </reaction>
    <physiologicalReaction direction="left-to-right" evidence="6">
        <dbReference type="Rhea" id="RHEA:21257"/>
    </physiologicalReaction>
</comment>
<dbReference type="GO" id="GO:0009073">
    <property type="term" value="P:aromatic amino acid family biosynthetic process"/>
    <property type="evidence" value="ECO:0007669"/>
    <property type="project" value="UniProtKB-KW"/>
</dbReference>
<proteinExistence type="inferred from homology"/>
<feature type="binding site" evidence="7">
    <location>
        <position position="21"/>
    </location>
    <ligand>
        <name>3-phosphoshikimate</name>
        <dbReference type="ChEBI" id="CHEBI:145989"/>
    </ligand>
</feature>
<feature type="domain" description="Enolpyruvate transferase" evidence="8">
    <location>
        <begin position="8"/>
        <end position="411"/>
    </location>
</feature>
<keyword evidence="3 7" id="KW-0028">Amino-acid biosynthesis</keyword>
<dbReference type="SUPFAM" id="SSF55205">
    <property type="entry name" value="EPT/RTPC-like"/>
    <property type="match status" value="1"/>
</dbReference>
<dbReference type="PANTHER" id="PTHR21090">
    <property type="entry name" value="AROM/DEHYDROQUINATE SYNTHASE"/>
    <property type="match status" value="1"/>
</dbReference>
<dbReference type="GO" id="GO:0003866">
    <property type="term" value="F:3-phosphoshikimate 1-carboxyvinyltransferase activity"/>
    <property type="evidence" value="ECO:0007669"/>
    <property type="project" value="UniProtKB-UniRule"/>
</dbReference>
<dbReference type="InterPro" id="IPR006264">
    <property type="entry name" value="EPSP_synthase"/>
</dbReference>
<feature type="binding site" evidence="7">
    <location>
        <position position="335"/>
    </location>
    <ligand>
        <name>phosphoenolpyruvate</name>
        <dbReference type="ChEBI" id="CHEBI:58702"/>
    </ligand>
</feature>
<dbReference type="GO" id="GO:0005737">
    <property type="term" value="C:cytoplasm"/>
    <property type="evidence" value="ECO:0007669"/>
    <property type="project" value="UniProtKB-SubCell"/>
</dbReference>
<feature type="binding site" evidence="7">
    <location>
        <position position="26"/>
    </location>
    <ligand>
        <name>3-phosphoshikimate</name>
        <dbReference type="ChEBI" id="CHEBI:145989"/>
    </ligand>
</feature>
<comment type="pathway">
    <text evidence="1 7">Metabolic intermediate biosynthesis; chorismate biosynthesis; chorismate from D-erythrose 4-phosphate and phosphoenolpyruvate: step 6/7.</text>
</comment>
<feature type="binding site" evidence="7">
    <location>
        <position position="119"/>
    </location>
    <ligand>
        <name>phosphoenolpyruvate</name>
        <dbReference type="ChEBI" id="CHEBI:58702"/>
    </ligand>
</feature>
<dbReference type="NCBIfam" id="TIGR01356">
    <property type="entry name" value="aroA"/>
    <property type="match status" value="1"/>
</dbReference>
<feature type="binding site" evidence="7">
    <location>
        <position position="304"/>
    </location>
    <ligand>
        <name>3-phosphoshikimate</name>
        <dbReference type="ChEBI" id="CHEBI:145989"/>
    </ligand>
</feature>
<dbReference type="PIRSF" id="PIRSF000505">
    <property type="entry name" value="EPSPS"/>
    <property type="match status" value="1"/>
</dbReference>
<dbReference type="Gene3D" id="3.65.10.10">
    <property type="entry name" value="Enolpyruvate transferase domain"/>
    <property type="match status" value="2"/>
</dbReference>
<feature type="binding site" evidence="7">
    <location>
        <position position="162"/>
    </location>
    <ligand>
        <name>3-phosphoshikimate</name>
        <dbReference type="ChEBI" id="CHEBI:145989"/>
    </ligand>
</feature>
<name>A0A154BVC0_ANASB</name>
<keyword evidence="10" id="KW-1185">Reference proteome</keyword>
<feature type="binding site" evidence="7">
    <location>
        <position position="91"/>
    </location>
    <ligand>
        <name>phosphoenolpyruvate</name>
        <dbReference type="ChEBI" id="CHEBI:58702"/>
    </ligand>
</feature>
<dbReference type="EMBL" id="LSGP01000006">
    <property type="protein sequence ID" value="KYZ77879.1"/>
    <property type="molecule type" value="Genomic_DNA"/>
</dbReference>
<protein>
    <recommendedName>
        <fullName evidence="7">3-phosphoshikimate 1-carboxyvinyltransferase</fullName>
        <ecNumber evidence="7">2.5.1.19</ecNumber>
    </recommendedName>
    <alternativeName>
        <fullName evidence="7">5-enolpyruvylshikimate-3-phosphate synthase</fullName>
        <shortName evidence="7">EPSP synthase</shortName>
        <shortName evidence="7">EPSPS</shortName>
    </alternativeName>
</protein>
<feature type="active site" description="Proton acceptor" evidence="7">
    <location>
        <position position="304"/>
    </location>
</feature>
<dbReference type="GO" id="GO:0008652">
    <property type="term" value="P:amino acid biosynthetic process"/>
    <property type="evidence" value="ECO:0007669"/>
    <property type="project" value="UniProtKB-KW"/>
</dbReference>
<dbReference type="OrthoDB" id="9809920at2"/>
<comment type="caution">
    <text evidence="7">Lacks conserved residue(s) required for the propagation of feature annotation.</text>
</comment>
<dbReference type="InterPro" id="IPR023193">
    <property type="entry name" value="EPSP_synthase_CS"/>
</dbReference>
<dbReference type="EC" id="2.5.1.19" evidence="7"/>
<dbReference type="AlphaFoldDB" id="A0A154BVC0"/>
<evidence type="ECO:0000256" key="3">
    <source>
        <dbReference type="ARBA" id="ARBA00022605"/>
    </source>
</evidence>
<evidence type="ECO:0000256" key="1">
    <source>
        <dbReference type="ARBA" id="ARBA00004811"/>
    </source>
</evidence>
<comment type="function">
    <text evidence="7">Catalyzes the transfer of the enolpyruvyl moiety of phosphoenolpyruvate (PEP) to the 5-hydroxyl of shikimate-3-phosphate (S3P) to produce enolpyruvyl shikimate-3-phosphate and inorganic phosphate.</text>
</comment>
<keyword evidence="7" id="KW-0963">Cytoplasm</keyword>
<evidence type="ECO:0000313" key="9">
    <source>
        <dbReference type="EMBL" id="KYZ77879.1"/>
    </source>
</evidence>
<dbReference type="Proteomes" id="UP000076268">
    <property type="component" value="Unassembled WGS sequence"/>
</dbReference>
<dbReference type="Pfam" id="PF00275">
    <property type="entry name" value="EPSP_synthase"/>
    <property type="match status" value="1"/>
</dbReference>
<dbReference type="InterPro" id="IPR001986">
    <property type="entry name" value="Enolpyruvate_Tfrase_dom"/>
</dbReference>
<feature type="binding site" evidence="7">
    <location>
        <position position="163"/>
    </location>
    <ligand>
        <name>3-phosphoshikimate</name>
        <dbReference type="ChEBI" id="CHEBI:145989"/>
    </ligand>
</feature>
<dbReference type="PANTHER" id="PTHR21090:SF5">
    <property type="entry name" value="PENTAFUNCTIONAL AROM POLYPEPTIDE"/>
    <property type="match status" value="1"/>
</dbReference>